<keyword evidence="5" id="KW-0997">Cell inner membrane</keyword>
<protein>
    <submittedName>
        <fullName evidence="12">Efflux RND transporter periplasmic adaptor subunit</fullName>
    </submittedName>
</protein>
<dbReference type="NCBIfam" id="TIGR01730">
    <property type="entry name" value="RND_mfp"/>
    <property type="match status" value="1"/>
</dbReference>
<dbReference type="InterPro" id="IPR058627">
    <property type="entry name" value="MdtA-like_C"/>
</dbReference>
<gene>
    <name evidence="12" type="ORF">ABVQ20_00210</name>
</gene>
<dbReference type="Gene3D" id="1.10.287.470">
    <property type="entry name" value="Helix hairpin bin"/>
    <property type="match status" value="1"/>
</dbReference>
<keyword evidence="13" id="KW-1185">Reference proteome</keyword>
<organism evidence="12 13">
    <name type="scientific">Mesorhizobium shangrilense</name>
    <dbReference type="NCBI Taxonomy" id="460060"/>
    <lineage>
        <taxon>Bacteria</taxon>
        <taxon>Pseudomonadati</taxon>
        <taxon>Pseudomonadota</taxon>
        <taxon>Alphaproteobacteria</taxon>
        <taxon>Hyphomicrobiales</taxon>
        <taxon>Phyllobacteriaceae</taxon>
        <taxon>Mesorhizobium</taxon>
    </lineage>
</organism>
<accession>A0ABV2D5Z7</accession>
<evidence type="ECO:0000256" key="4">
    <source>
        <dbReference type="ARBA" id="ARBA00022475"/>
    </source>
</evidence>
<comment type="caution">
    <text evidence="12">The sequence shown here is derived from an EMBL/GenBank/DDBJ whole genome shotgun (WGS) entry which is preliminary data.</text>
</comment>
<feature type="signal peptide" evidence="7">
    <location>
        <begin position="1"/>
        <end position="29"/>
    </location>
</feature>
<dbReference type="PANTHER" id="PTHR30469">
    <property type="entry name" value="MULTIDRUG RESISTANCE PROTEIN MDTA"/>
    <property type="match status" value="1"/>
</dbReference>
<keyword evidence="6" id="KW-0472">Membrane</keyword>
<evidence type="ECO:0000259" key="10">
    <source>
        <dbReference type="Pfam" id="PF25944"/>
    </source>
</evidence>
<reference evidence="12 13" key="1">
    <citation type="submission" date="2024-06" db="EMBL/GenBank/DDBJ databases">
        <authorList>
            <person name="Kim D.-U."/>
        </authorList>
    </citation>
    <scope>NUCLEOTIDE SEQUENCE [LARGE SCALE GENOMIC DNA]</scope>
    <source>
        <strain evidence="12 13">KACC15460</strain>
    </source>
</reference>
<dbReference type="InterPro" id="IPR058626">
    <property type="entry name" value="MdtA-like_b-barrel"/>
</dbReference>
<feature type="domain" description="Multidrug resistance protein MdtA-like alpha-helical hairpin" evidence="8">
    <location>
        <begin position="107"/>
        <end position="176"/>
    </location>
</feature>
<evidence type="ECO:0000313" key="12">
    <source>
        <dbReference type="EMBL" id="MET2825392.1"/>
    </source>
</evidence>
<dbReference type="RefSeq" id="WP_354457489.1">
    <property type="nucleotide sequence ID" value="NZ_JBEWSZ010000001.1"/>
</dbReference>
<evidence type="ECO:0000259" key="9">
    <source>
        <dbReference type="Pfam" id="PF25917"/>
    </source>
</evidence>
<dbReference type="Gene3D" id="2.40.420.20">
    <property type="match status" value="1"/>
</dbReference>
<dbReference type="Proteomes" id="UP001548832">
    <property type="component" value="Unassembled WGS sequence"/>
</dbReference>
<dbReference type="SUPFAM" id="SSF111369">
    <property type="entry name" value="HlyD-like secretion proteins"/>
    <property type="match status" value="1"/>
</dbReference>
<dbReference type="Pfam" id="PF25967">
    <property type="entry name" value="RND-MFP_C"/>
    <property type="match status" value="1"/>
</dbReference>
<evidence type="ECO:0000313" key="13">
    <source>
        <dbReference type="Proteomes" id="UP001548832"/>
    </source>
</evidence>
<dbReference type="Gene3D" id="2.40.30.170">
    <property type="match status" value="1"/>
</dbReference>
<keyword evidence="7" id="KW-0732">Signal</keyword>
<dbReference type="Pfam" id="PF25917">
    <property type="entry name" value="BSH_RND"/>
    <property type="match status" value="1"/>
</dbReference>
<dbReference type="InterPro" id="IPR058624">
    <property type="entry name" value="MdtA-like_HH"/>
</dbReference>
<evidence type="ECO:0000256" key="6">
    <source>
        <dbReference type="ARBA" id="ARBA00023136"/>
    </source>
</evidence>
<evidence type="ECO:0000256" key="1">
    <source>
        <dbReference type="ARBA" id="ARBA00004236"/>
    </source>
</evidence>
<keyword evidence="4" id="KW-1003">Cell membrane</keyword>
<evidence type="ECO:0000256" key="3">
    <source>
        <dbReference type="ARBA" id="ARBA00022448"/>
    </source>
</evidence>
<feature type="domain" description="Multidrug resistance protein MdtA-like barrel-sandwich hybrid" evidence="9">
    <location>
        <begin position="66"/>
        <end position="207"/>
    </location>
</feature>
<keyword evidence="3" id="KW-0813">Transport</keyword>
<comment type="similarity">
    <text evidence="2">Belongs to the membrane fusion protein (MFP) (TC 8.A.1) family.</text>
</comment>
<name>A0ABV2D5Z7_9HYPH</name>
<dbReference type="Pfam" id="PF25944">
    <property type="entry name" value="Beta-barrel_RND"/>
    <property type="match status" value="1"/>
</dbReference>
<dbReference type="InterPro" id="IPR006143">
    <property type="entry name" value="RND_pump_MFP"/>
</dbReference>
<sequence>MIADWCKAFRTLRAIVFGSLTLGVAGASAVVDALAAGAAIPVVADVARRADVPVFLVGLGSVAPLRTVTVTSRIDGQLIKLDFADGQDVHEGDLIAEIDPQPLQAALEQAQATRTRDDVSLANARLDLARAQTLTTKGVGSTQVLDTAKAAVAQLEATVKVDQAAIDIQQIQLRFTQIRSPLDGRAGIHMVDAGNIIRASDTGGIVRISQIHPIAVDFSLPSADLPRIQAVMKAGNAPVVAQDNGGQQLATGSLSVVDNQINGATATIRIRAVFDNADDRLWPGQFVNVRVQVEFQRGVVTVPVTAIVRGPDGTYAFVVGKDRHIVKRPVTVAYSNAELAVVGEGVQPGDTVVTDGQYRVQEGDLVDVTGPAQAALAP</sequence>
<comment type="subcellular location">
    <subcellularLocation>
        <location evidence="1">Cell membrane</location>
    </subcellularLocation>
</comment>
<evidence type="ECO:0000259" key="11">
    <source>
        <dbReference type="Pfam" id="PF25967"/>
    </source>
</evidence>
<dbReference type="PANTHER" id="PTHR30469:SF12">
    <property type="entry name" value="MULTIDRUG RESISTANCE PROTEIN MDTA"/>
    <property type="match status" value="1"/>
</dbReference>
<dbReference type="Gene3D" id="2.40.50.100">
    <property type="match status" value="1"/>
</dbReference>
<dbReference type="InterPro" id="IPR058625">
    <property type="entry name" value="MdtA-like_BSH"/>
</dbReference>
<evidence type="ECO:0000256" key="5">
    <source>
        <dbReference type="ARBA" id="ARBA00022519"/>
    </source>
</evidence>
<feature type="chain" id="PRO_5046553924" evidence="7">
    <location>
        <begin position="30"/>
        <end position="378"/>
    </location>
</feature>
<feature type="domain" description="Multidrug resistance protein MdtA-like beta-barrel" evidence="10">
    <location>
        <begin position="213"/>
        <end position="294"/>
    </location>
</feature>
<evidence type="ECO:0000256" key="2">
    <source>
        <dbReference type="ARBA" id="ARBA00009477"/>
    </source>
</evidence>
<evidence type="ECO:0000256" key="7">
    <source>
        <dbReference type="SAM" id="SignalP"/>
    </source>
</evidence>
<feature type="domain" description="Multidrug resistance protein MdtA-like C-terminal permuted SH3" evidence="11">
    <location>
        <begin position="299"/>
        <end position="356"/>
    </location>
</feature>
<dbReference type="Pfam" id="PF25876">
    <property type="entry name" value="HH_MFP_RND"/>
    <property type="match status" value="1"/>
</dbReference>
<dbReference type="EMBL" id="JBEWSZ010000001">
    <property type="protein sequence ID" value="MET2825392.1"/>
    <property type="molecule type" value="Genomic_DNA"/>
</dbReference>
<evidence type="ECO:0000259" key="8">
    <source>
        <dbReference type="Pfam" id="PF25876"/>
    </source>
</evidence>
<proteinExistence type="inferred from homology"/>